<feature type="compositionally biased region" description="Basic and acidic residues" evidence="1">
    <location>
        <begin position="83"/>
        <end position="112"/>
    </location>
</feature>
<dbReference type="EMBL" id="BEZZ01001141">
    <property type="protein sequence ID" value="GCC38246.1"/>
    <property type="molecule type" value="Genomic_DNA"/>
</dbReference>
<comment type="caution">
    <text evidence="2">The sequence shown here is derived from an EMBL/GenBank/DDBJ whole genome shotgun (WGS) entry which is preliminary data.</text>
</comment>
<evidence type="ECO:0000313" key="3">
    <source>
        <dbReference type="Proteomes" id="UP000287033"/>
    </source>
</evidence>
<dbReference type="Proteomes" id="UP000287033">
    <property type="component" value="Unassembled WGS sequence"/>
</dbReference>
<organism evidence="2 3">
    <name type="scientific">Chiloscyllium punctatum</name>
    <name type="common">Brownbanded bambooshark</name>
    <name type="synonym">Hemiscyllium punctatum</name>
    <dbReference type="NCBI Taxonomy" id="137246"/>
    <lineage>
        <taxon>Eukaryota</taxon>
        <taxon>Metazoa</taxon>
        <taxon>Chordata</taxon>
        <taxon>Craniata</taxon>
        <taxon>Vertebrata</taxon>
        <taxon>Chondrichthyes</taxon>
        <taxon>Elasmobranchii</taxon>
        <taxon>Galeomorphii</taxon>
        <taxon>Galeoidea</taxon>
        <taxon>Orectolobiformes</taxon>
        <taxon>Hemiscylliidae</taxon>
        <taxon>Chiloscyllium</taxon>
    </lineage>
</organism>
<dbReference type="AlphaFoldDB" id="A0A401T6G2"/>
<evidence type="ECO:0000256" key="1">
    <source>
        <dbReference type="SAM" id="MobiDB-lite"/>
    </source>
</evidence>
<protein>
    <submittedName>
        <fullName evidence="2">Uncharacterized protein</fullName>
    </submittedName>
</protein>
<accession>A0A401T6G2</accession>
<dbReference type="OrthoDB" id="9398511at2759"/>
<evidence type="ECO:0000313" key="2">
    <source>
        <dbReference type="EMBL" id="GCC38246.1"/>
    </source>
</evidence>
<feature type="compositionally biased region" description="Low complexity" evidence="1">
    <location>
        <begin position="13"/>
        <end position="42"/>
    </location>
</feature>
<name>A0A401T6G2_CHIPU</name>
<proteinExistence type="predicted"/>
<keyword evidence="3" id="KW-1185">Reference proteome</keyword>
<gene>
    <name evidence="2" type="ORF">chiPu_0016759</name>
</gene>
<dbReference type="OMA" id="NGGERQH"/>
<reference evidence="2 3" key="1">
    <citation type="journal article" date="2018" name="Nat. Ecol. Evol.">
        <title>Shark genomes provide insights into elasmobranch evolution and the origin of vertebrates.</title>
        <authorList>
            <person name="Hara Y"/>
            <person name="Yamaguchi K"/>
            <person name="Onimaru K"/>
            <person name="Kadota M"/>
            <person name="Koyanagi M"/>
            <person name="Keeley SD"/>
            <person name="Tatsumi K"/>
            <person name="Tanaka K"/>
            <person name="Motone F"/>
            <person name="Kageyama Y"/>
            <person name="Nozu R"/>
            <person name="Adachi N"/>
            <person name="Nishimura O"/>
            <person name="Nakagawa R"/>
            <person name="Tanegashima C"/>
            <person name="Kiyatake I"/>
            <person name="Matsumoto R"/>
            <person name="Murakumo K"/>
            <person name="Nishida K"/>
            <person name="Terakita A"/>
            <person name="Kuratani S"/>
            <person name="Sato K"/>
            <person name="Hyodo S Kuraku.S."/>
        </authorList>
    </citation>
    <scope>NUCLEOTIDE SEQUENCE [LARGE SCALE GENOMIC DNA]</scope>
</reference>
<feature type="compositionally biased region" description="Basic and acidic residues" evidence="1">
    <location>
        <begin position="47"/>
        <end position="74"/>
    </location>
</feature>
<feature type="region of interest" description="Disordered" evidence="1">
    <location>
        <begin position="13"/>
        <end position="112"/>
    </location>
</feature>
<dbReference type="STRING" id="137246.A0A401T6G2"/>
<sequence>MCYSLRPRLFSDPIASVSISSSSSPDSEPSAAASAPAPAAAPQPRGETVERLRSSDWLRDGPPAQRREPDRLRDWQPQQNGGERQHGAKRAAPEKPNKNWDRLRAEEKEAEREAKKVSKYIDKILKEQKREYKQTHRLLLLGKVMSM</sequence>